<feature type="domain" description="3-hydroxyisobutyrate dehydrogenase-like NAD-binding" evidence="8">
    <location>
        <begin position="156"/>
        <end position="281"/>
    </location>
</feature>
<dbReference type="GO" id="GO:0006574">
    <property type="term" value="P:L-valine catabolic process"/>
    <property type="evidence" value="ECO:0007669"/>
    <property type="project" value="UniProtKB-UniPathway"/>
</dbReference>
<evidence type="ECO:0000256" key="5">
    <source>
        <dbReference type="PIRSR" id="PIRSR000103-1"/>
    </source>
</evidence>
<feature type="active site" evidence="5">
    <location>
        <position position="162"/>
    </location>
</feature>
<evidence type="ECO:0000256" key="2">
    <source>
        <dbReference type="ARBA" id="ARBA00022456"/>
    </source>
</evidence>
<dbReference type="Proteomes" id="UP000529417">
    <property type="component" value="Unassembled WGS sequence"/>
</dbReference>
<dbReference type="Gene3D" id="3.40.50.720">
    <property type="entry name" value="NAD(P)-binding Rossmann-like Domain"/>
    <property type="match status" value="1"/>
</dbReference>
<dbReference type="RefSeq" id="WP_179904183.1">
    <property type="nucleotide sequence ID" value="NZ_JACBXS010000001.1"/>
</dbReference>
<dbReference type="InterPro" id="IPR002204">
    <property type="entry name" value="3-OH-isobutyrate_DH-rel_CS"/>
</dbReference>
<evidence type="ECO:0000256" key="1">
    <source>
        <dbReference type="ARBA" id="ARBA00009080"/>
    </source>
</evidence>
<dbReference type="Pfam" id="PF14833">
    <property type="entry name" value="NAD_binding_11"/>
    <property type="match status" value="1"/>
</dbReference>
<dbReference type="SUPFAM" id="SSF51735">
    <property type="entry name" value="NAD(P)-binding Rossmann-fold domains"/>
    <property type="match status" value="1"/>
</dbReference>
<dbReference type="PROSITE" id="PS00895">
    <property type="entry name" value="3_HYDROXYISOBUT_DH"/>
    <property type="match status" value="1"/>
</dbReference>
<comment type="catalytic activity">
    <reaction evidence="6">
        <text>3-hydroxy-2-methylpropanoate + NAD(+) = 2-methyl-3-oxopropanoate + NADH + H(+)</text>
        <dbReference type="Rhea" id="RHEA:17681"/>
        <dbReference type="ChEBI" id="CHEBI:11805"/>
        <dbReference type="ChEBI" id="CHEBI:15378"/>
        <dbReference type="ChEBI" id="CHEBI:57540"/>
        <dbReference type="ChEBI" id="CHEBI:57700"/>
        <dbReference type="ChEBI" id="CHEBI:57945"/>
        <dbReference type="EC" id="1.1.1.31"/>
    </reaction>
</comment>
<dbReference type="Pfam" id="PF03446">
    <property type="entry name" value="NAD_binding_2"/>
    <property type="match status" value="1"/>
</dbReference>
<dbReference type="AlphaFoldDB" id="A0A7Z0KXA2"/>
<keyword evidence="10" id="KW-1185">Reference proteome</keyword>
<comment type="caution">
    <text evidence="9">The sequence shown here is derived from an EMBL/GenBank/DDBJ whole genome shotgun (WGS) entry which is preliminary data.</text>
</comment>
<proteinExistence type="inferred from homology"/>
<evidence type="ECO:0000259" key="7">
    <source>
        <dbReference type="Pfam" id="PF03446"/>
    </source>
</evidence>
<evidence type="ECO:0000313" key="9">
    <source>
        <dbReference type="EMBL" id="NYS23481.1"/>
    </source>
</evidence>
<dbReference type="NCBIfam" id="TIGR01692">
    <property type="entry name" value="HIBADH"/>
    <property type="match status" value="1"/>
</dbReference>
<evidence type="ECO:0000259" key="8">
    <source>
        <dbReference type="Pfam" id="PF14833"/>
    </source>
</evidence>
<dbReference type="InterPro" id="IPR011548">
    <property type="entry name" value="HIBADH"/>
</dbReference>
<dbReference type="PANTHER" id="PTHR22981">
    <property type="entry name" value="3-HYDROXYISOBUTYRATE DEHYDROGENASE-RELATED"/>
    <property type="match status" value="1"/>
</dbReference>
<dbReference type="SUPFAM" id="SSF48179">
    <property type="entry name" value="6-phosphogluconate dehydrogenase C-terminal domain-like"/>
    <property type="match status" value="1"/>
</dbReference>
<dbReference type="InterPro" id="IPR006115">
    <property type="entry name" value="6PGDH_NADP-bd"/>
</dbReference>
<comment type="pathway">
    <text evidence="6">Amino-acid degradation; L-valine degradation.</text>
</comment>
<comment type="similarity">
    <text evidence="1 6">Belongs to the HIBADH-related family.</text>
</comment>
<dbReference type="EC" id="1.1.1.31" evidence="6"/>
<dbReference type="InterPro" id="IPR008927">
    <property type="entry name" value="6-PGluconate_DH-like_C_sf"/>
</dbReference>
<dbReference type="PIRSF" id="PIRSF000103">
    <property type="entry name" value="HIBADH"/>
    <property type="match status" value="1"/>
</dbReference>
<organism evidence="9 10">
    <name type="scientific">Rhabdonatronobacter sediminivivens</name>
    <dbReference type="NCBI Taxonomy" id="2743469"/>
    <lineage>
        <taxon>Bacteria</taxon>
        <taxon>Pseudomonadati</taxon>
        <taxon>Pseudomonadota</taxon>
        <taxon>Alphaproteobacteria</taxon>
        <taxon>Rhodobacterales</taxon>
        <taxon>Paracoccaceae</taxon>
        <taxon>Rhabdonatronobacter</taxon>
    </lineage>
</organism>
<dbReference type="FunFam" id="1.10.1040.10:FF:000006">
    <property type="entry name" value="3-hydroxyisobutyrate dehydrogenase"/>
    <property type="match status" value="1"/>
</dbReference>
<evidence type="ECO:0000256" key="6">
    <source>
        <dbReference type="RuleBase" id="RU910714"/>
    </source>
</evidence>
<dbReference type="GO" id="GO:0008442">
    <property type="term" value="F:3-hydroxyisobutyrate dehydrogenase activity"/>
    <property type="evidence" value="ECO:0007669"/>
    <property type="project" value="UniProtKB-EC"/>
</dbReference>
<dbReference type="GO" id="GO:0051287">
    <property type="term" value="F:NAD binding"/>
    <property type="evidence" value="ECO:0007669"/>
    <property type="project" value="InterPro"/>
</dbReference>
<dbReference type="PANTHER" id="PTHR22981:SF7">
    <property type="entry name" value="3-HYDROXYISOBUTYRATE DEHYDROGENASE, MITOCHONDRIAL"/>
    <property type="match status" value="1"/>
</dbReference>
<sequence length="290" mass="29330">MKIGFIGLGNMGGPMAANLARAGHAVTGFDLAAPMPEGVTPADSAEAAAEGAEVVITMLPNGDILRKVAAQVIPAMPPGAVLCDCSTVDVESTRAVAHQAEAAGVGALDAPVSGGVGGAAAGTLTFMVGGSDDAFATVQPLFEIMGQKAVHCGAPGAGQAAKICNNMILGVTMIATCEAFALADKLGLDRQKMFDVVSTSSGYSWSMNAYCPAPGVGPQSPADNGYTPGFAAELMLKDLRLSQIAAEAADADTPMGARATELYTQFVEAEDGNGRDFSAMLPRFEGRGRG</sequence>
<dbReference type="InterPro" id="IPR036291">
    <property type="entry name" value="NAD(P)-bd_dom_sf"/>
</dbReference>
<evidence type="ECO:0000313" key="10">
    <source>
        <dbReference type="Proteomes" id="UP000529417"/>
    </source>
</evidence>
<dbReference type="InterPro" id="IPR013328">
    <property type="entry name" value="6PGD_dom2"/>
</dbReference>
<keyword evidence="3 6" id="KW-0560">Oxidoreductase</keyword>
<evidence type="ECO:0000256" key="3">
    <source>
        <dbReference type="ARBA" id="ARBA00023002"/>
    </source>
</evidence>
<gene>
    <name evidence="9" type="primary">mmsB</name>
    <name evidence="9" type="ORF">HUK65_00635</name>
</gene>
<dbReference type="InterPro" id="IPR029154">
    <property type="entry name" value="HIBADH-like_NADP-bd"/>
</dbReference>
<dbReference type="InterPro" id="IPR015815">
    <property type="entry name" value="HIBADH-related"/>
</dbReference>
<protein>
    <recommendedName>
        <fullName evidence="6">3-hydroxyisobutyrate dehydrogenase</fullName>
        <shortName evidence="6">HIBADH</shortName>
        <ecNumber evidence="6">1.1.1.31</ecNumber>
    </recommendedName>
</protein>
<feature type="domain" description="6-phosphogluconate dehydrogenase NADP-binding" evidence="7">
    <location>
        <begin position="2"/>
        <end position="153"/>
    </location>
</feature>
<dbReference type="Gene3D" id="1.10.1040.10">
    <property type="entry name" value="N-(1-d-carboxylethyl)-l-norvaline Dehydrogenase, domain 2"/>
    <property type="match status" value="1"/>
</dbReference>
<keyword evidence="2 6" id="KW-0101">Branched-chain amino acid catabolism</keyword>
<dbReference type="GO" id="GO:0050661">
    <property type="term" value="F:NADP binding"/>
    <property type="evidence" value="ECO:0007669"/>
    <property type="project" value="InterPro"/>
</dbReference>
<name>A0A7Z0KXA2_9RHOB</name>
<dbReference type="EMBL" id="JACBXS010000001">
    <property type="protein sequence ID" value="NYS23481.1"/>
    <property type="molecule type" value="Genomic_DNA"/>
</dbReference>
<dbReference type="UniPathway" id="UPA00362"/>
<evidence type="ECO:0000256" key="4">
    <source>
        <dbReference type="ARBA" id="ARBA00023027"/>
    </source>
</evidence>
<reference evidence="9 10" key="1">
    <citation type="journal article" date="2000" name="Arch. Microbiol.">
        <title>Rhodobaca bogoriensis gen. nov. and sp. nov., an alkaliphilic purple nonsulfur bacterium from African Rift Valley soda lakes.</title>
        <authorList>
            <person name="Milford A.D."/>
            <person name="Achenbach L.A."/>
            <person name="Jung D.O."/>
            <person name="Madigan M.T."/>
        </authorList>
    </citation>
    <scope>NUCLEOTIDE SEQUENCE [LARGE SCALE GENOMIC DNA]</scope>
    <source>
        <strain evidence="9 10">2376</strain>
    </source>
</reference>
<accession>A0A7Z0KXA2</accession>
<keyword evidence="4 6" id="KW-0520">NAD</keyword>